<proteinExistence type="predicted"/>
<dbReference type="Pfam" id="PF21259">
    <property type="entry name" value="Rgg_C"/>
    <property type="match status" value="1"/>
</dbReference>
<dbReference type="NCBIfam" id="TIGR01716">
    <property type="entry name" value="RGG_Cterm"/>
    <property type="match status" value="1"/>
</dbReference>
<gene>
    <name evidence="2" type="ORF">D1010_01245</name>
</gene>
<dbReference type="EMBL" id="CP045143">
    <property type="protein sequence ID" value="QFR22181.1"/>
    <property type="molecule type" value="Genomic_DNA"/>
</dbReference>
<dbReference type="KEGG" id="lhb:D1010_01245"/>
<dbReference type="Proteomes" id="UP000326779">
    <property type="component" value="Chromosome"/>
</dbReference>
<name>A0A5P8M236_9LACO</name>
<dbReference type="SUPFAM" id="SSF47413">
    <property type="entry name" value="lambda repressor-like DNA-binding domains"/>
    <property type="match status" value="1"/>
</dbReference>
<sequence>MKGEEIIMKKQNPVGKSLYALRKNRGLSAREISSGVDPSSITRFENGHSDFGVNRLIPVLNESGTDAWEFFQSIHGQPGSLDSLLNRIAVCVHDNDGPSLDRLAQQELQEYYVGKSRIHRLTSIMVHSVLISMSHSNDILSADDSSIIAHYLLSVKKWYKYEFVLYKNTVPHLDTRLHYELFAKLLENSPAWEEQSVFQLYFVEAIQSLTLRLVTNKKYVQAKHLLNKIDLSRFPDYDMFIRYKILLFRSVVNYLASPSENLKRNIQKVLSLTNVYLDSSVSNKDLAWVQSLGIQLGINPVKKA</sequence>
<accession>A0A5P8M236</accession>
<dbReference type="InterPro" id="IPR010057">
    <property type="entry name" value="Transcription_activator_Rgg_C"/>
</dbReference>
<organism evidence="2 3">
    <name type="scientific">Schleiferilactobacillus harbinensis</name>
    <dbReference type="NCBI Taxonomy" id="304207"/>
    <lineage>
        <taxon>Bacteria</taxon>
        <taxon>Bacillati</taxon>
        <taxon>Bacillota</taxon>
        <taxon>Bacilli</taxon>
        <taxon>Lactobacillales</taxon>
        <taxon>Lactobacillaceae</taxon>
        <taxon>Schleiferilactobacillus</taxon>
    </lineage>
</organism>
<dbReference type="SMART" id="SM00530">
    <property type="entry name" value="HTH_XRE"/>
    <property type="match status" value="1"/>
</dbReference>
<reference evidence="2 3" key="1">
    <citation type="submission" date="2019-10" db="EMBL/GenBank/DDBJ databases">
        <title>The completed genome of Lactobacillus harbinensis M1.</title>
        <authorList>
            <person name="Zheng Y."/>
        </authorList>
    </citation>
    <scope>NUCLEOTIDE SEQUENCE [LARGE SCALE GENOMIC DNA]</scope>
    <source>
        <strain evidence="2 3">M1</strain>
    </source>
</reference>
<dbReference type="InterPro" id="IPR053163">
    <property type="entry name" value="HTH-type_regulator_Rgg"/>
</dbReference>
<evidence type="ECO:0000313" key="3">
    <source>
        <dbReference type="Proteomes" id="UP000326779"/>
    </source>
</evidence>
<evidence type="ECO:0000313" key="2">
    <source>
        <dbReference type="EMBL" id="QFR22181.1"/>
    </source>
</evidence>
<feature type="domain" description="HTH cro/C1-type" evidence="1">
    <location>
        <begin position="17"/>
        <end position="70"/>
    </location>
</feature>
<dbReference type="CDD" id="cd00093">
    <property type="entry name" value="HTH_XRE"/>
    <property type="match status" value="1"/>
</dbReference>
<dbReference type="PANTHER" id="PTHR37038">
    <property type="entry name" value="TRANSCRIPTIONAL REGULATOR-RELATED"/>
    <property type="match status" value="1"/>
</dbReference>
<dbReference type="GO" id="GO:0003677">
    <property type="term" value="F:DNA binding"/>
    <property type="evidence" value="ECO:0007669"/>
    <property type="project" value="InterPro"/>
</dbReference>
<dbReference type="InterPro" id="IPR010982">
    <property type="entry name" value="Lambda_DNA-bd_dom_sf"/>
</dbReference>
<dbReference type="PANTHER" id="PTHR37038:SF12">
    <property type="entry name" value="TRANSCRIPTIONAL REGULATOR"/>
    <property type="match status" value="1"/>
</dbReference>
<dbReference type="AlphaFoldDB" id="A0A5P8M236"/>
<evidence type="ECO:0000259" key="1">
    <source>
        <dbReference type="SMART" id="SM00530"/>
    </source>
</evidence>
<protein>
    <recommendedName>
        <fullName evidence="1">HTH cro/C1-type domain-containing protein</fullName>
    </recommendedName>
</protein>
<dbReference type="InterPro" id="IPR001387">
    <property type="entry name" value="Cro/C1-type_HTH"/>
</dbReference>